<proteinExistence type="predicted"/>
<dbReference type="InterPro" id="IPR014729">
    <property type="entry name" value="Rossmann-like_a/b/a_fold"/>
</dbReference>
<dbReference type="RefSeq" id="WP_267625212.1">
    <property type="nucleotide sequence ID" value="NZ_JAODIW010000010.1"/>
</dbReference>
<evidence type="ECO:0000256" key="1">
    <source>
        <dbReference type="SAM" id="MobiDB-lite"/>
    </source>
</evidence>
<dbReference type="Gene3D" id="1.10.579.10">
    <property type="entry name" value="DNA Cyclobutane Dipyrimidine Photolyase, subunit A, domain 3"/>
    <property type="match status" value="1"/>
</dbReference>
<dbReference type="AlphaFoldDB" id="A0ABD5P7R1"/>
<keyword evidence="3" id="KW-1185">Reference proteome</keyword>
<evidence type="ECO:0000313" key="2">
    <source>
        <dbReference type="EMBL" id="MFC4356774.1"/>
    </source>
</evidence>
<dbReference type="PANTHER" id="PTHR38657:SF1">
    <property type="entry name" value="SLR1343 PROTEIN"/>
    <property type="match status" value="1"/>
</dbReference>
<dbReference type="Gene3D" id="1.25.40.80">
    <property type="match status" value="1"/>
</dbReference>
<feature type="region of interest" description="Disordered" evidence="1">
    <location>
        <begin position="133"/>
        <end position="153"/>
    </location>
</feature>
<comment type="caution">
    <text evidence="2">The sequence shown here is derived from an EMBL/GenBank/DDBJ whole genome shotgun (WGS) entry which is preliminary data.</text>
</comment>
<dbReference type="EMBL" id="JBHSDS010000002">
    <property type="protein sequence ID" value="MFC4356774.1"/>
    <property type="molecule type" value="Genomic_DNA"/>
</dbReference>
<dbReference type="SUPFAM" id="SSF48173">
    <property type="entry name" value="Cryptochrome/photolyase FAD-binding domain"/>
    <property type="match status" value="1"/>
</dbReference>
<dbReference type="InterPro" id="IPR036134">
    <property type="entry name" value="Crypto/Photolyase_FAD-like_sf"/>
</dbReference>
<sequence length="528" mass="60732">MTLWLLGDQLNPDIAHLADADRVLLVEAHAFADRHPYHPAKLTLLFSAMRHVRDELRDDGHEVHYVESETFGEGLDEHFEEYPEDELTLMRSASRGSAERFEELVTERDGSLDVVDNDLWHCSSDEFDAWADERSGRSRAGAEEGGEGDAEKPRAYQHENFYRHRRRETGVLMDGDDPEGGEWNYDDENQEFPPEDWEPPEVPRFDPDEATREVHEWVTERFDTWGNPDLDAVVWPVTRDEALAALDDFVENRLGEFGPYQDAMLDDEWALCHSLLSTSLNLGLLRAAEVVDRAVGAYEAGDAPLNSVEGFVRQLVGWREFVRHVYRREPQAFEGDLLDRDRDLPAAYYDGDTEMRCLRKAVENVWERGYAHHIERLMVLSNFATVYGADPHELDHWFHFGFVDAFSWVTTPNVVGMGTWATDVLSSKPYVSSANYVNRMSDHCANCRYDPDETTGEDACPFNALYWSFLRENEETLRGTGRMGLVYHHVDNKDDDEWDAIGERVEHLYERFGDDRDFDSPADVSFSA</sequence>
<protein>
    <submittedName>
        <fullName evidence="2">Cryptochrome/photolyase family protein</fullName>
    </submittedName>
</protein>
<organism evidence="2 3">
    <name type="scientific">Halobium salinum</name>
    <dbReference type="NCBI Taxonomy" id="1364940"/>
    <lineage>
        <taxon>Archaea</taxon>
        <taxon>Methanobacteriati</taxon>
        <taxon>Methanobacteriota</taxon>
        <taxon>Stenosarchaea group</taxon>
        <taxon>Halobacteria</taxon>
        <taxon>Halobacteriales</taxon>
        <taxon>Haloferacaceae</taxon>
        <taxon>Halobium</taxon>
    </lineage>
</organism>
<evidence type="ECO:0000313" key="3">
    <source>
        <dbReference type="Proteomes" id="UP001595921"/>
    </source>
</evidence>
<dbReference type="Pfam" id="PF04244">
    <property type="entry name" value="DPRP"/>
    <property type="match status" value="2"/>
</dbReference>
<dbReference type="Proteomes" id="UP001595921">
    <property type="component" value="Unassembled WGS sequence"/>
</dbReference>
<feature type="compositionally biased region" description="Basic and acidic residues" evidence="1">
    <location>
        <begin position="133"/>
        <end position="142"/>
    </location>
</feature>
<accession>A0ABD5P7R1</accession>
<dbReference type="PANTHER" id="PTHR38657">
    <property type="entry name" value="SLR1343 PROTEIN"/>
    <property type="match status" value="1"/>
</dbReference>
<dbReference type="Gene3D" id="3.40.50.620">
    <property type="entry name" value="HUPs"/>
    <property type="match status" value="1"/>
</dbReference>
<reference evidence="2 3" key="1">
    <citation type="journal article" date="2019" name="Int. J. Syst. Evol. Microbiol.">
        <title>The Global Catalogue of Microorganisms (GCM) 10K type strain sequencing project: providing services to taxonomists for standard genome sequencing and annotation.</title>
        <authorList>
            <consortium name="The Broad Institute Genomics Platform"/>
            <consortium name="The Broad Institute Genome Sequencing Center for Infectious Disease"/>
            <person name="Wu L."/>
            <person name="Ma J."/>
        </authorList>
    </citation>
    <scope>NUCLEOTIDE SEQUENCE [LARGE SCALE GENOMIC DNA]</scope>
    <source>
        <strain evidence="2 3">CGMCC 1.12553</strain>
    </source>
</reference>
<dbReference type="Gene3D" id="1.10.10.1710">
    <property type="entry name" value="Deoxyribodipyrimidine photolyase-related"/>
    <property type="match status" value="1"/>
</dbReference>
<name>A0ABD5P7R1_9EURY</name>
<gene>
    <name evidence="2" type="ORF">ACFO0N_02295</name>
</gene>
<dbReference type="InterPro" id="IPR052551">
    <property type="entry name" value="UV-DNA_repair_photolyase"/>
</dbReference>
<dbReference type="InterPro" id="IPR007357">
    <property type="entry name" value="PhrB-like"/>
</dbReference>